<dbReference type="Proteomes" id="UP001156196">
    <property type="component" value="Chromosome"/>
</dbReference>
<keyword evidence="2" id="KW-1185">Reference proteome</keyword>
<dbReference type="AlphaFoldDB" id="A0AAX3E8A2"/>
<dbReference type="RefSeq" id="WP_011843952.1">
    <property type="nucleotide sequence ID" value="NZ_CP109831.1"/>
</dbReference>
<accession>A0AAX3E8A2</accession>
<gene>
    <name evidence="1" type="ORF">OH143_12280</name>
</gene>
<reference evidence="1" key="1">
    <citation type="submission" date="2022-10" db="EMBL/GenBank/DDBJ databases">
        <title>Complete genome of Methanoculleus submarinus DSM 15122.</title>
        <authorList>
            <person name="Chen S.-C."/>
            <person name="Lai S.-J."/>
            <person name="You Y.-T."/>
        </authorList>
    </citation>
    <scope>NUCLEOTIDE SEQUENCE</scope>
    <source>
        <strain evidence="1">DSM 15122</strain>
    </source>
</reference>
<protein>
    <submittedName>
        <fullName evidence="1">Uncharacterized protein</fullName>
    </submittedName>
</protein>
<sequence>MTPEPGTLACTAAGGLIVHVEAERYRITPEDVRALIFFGRPAQVVRERHEGGTGLTIEGYAAVNPAGRALVIRTRTGAWIVPLVSFRRVACGEAVSAPLFPSCGTAQCAVKFAGRSRSSPTADT</sequence>
<organism evidence="1 2">
    <name type="scientific">Methanoculleus submarinus</name>
    <dbReference type="NCBI Taxonomy" id="204050"/>
    <lineage>
        <taxon>Archaea</taxon>
        <taxon>Methanobacteriati</taxon>
        <taxon>Methanobacteriota</taxon>
        <taxon>Stenosarchaea group</taxon>
        <taxon>Methanomicrobia</taxon>
        <taxon>Methanomicrobiales</taxon>
        <taxon>Methanomicrobiaceae</taxon>
        <taxon>Methanoculleus</taxon>
    </lineage>
</organism>
<dbReference type="GeneID" id="4847355"/>
<evidence type="ECO:0000313" key="1">
    <source>
        <dbReference type="EMBL" id="UYU18459.1"/>
    </source>
</evidence>
<dbReference type="KEGG" id="msum:OH143_12280"/>
<name>A0AAX3E8A2_9EURY</name>
<evidence type="ECO:0000313" key="2">
    <source>
        <dbReference type="Proteomes" id="UP001156196"/>
    </source>
</evidence>
<proteinExistence type="predicted"/>
<dbReference type="EMBL" id="CP109831">
    <property type="protein sequence ID" value="UYU18459.1"/>
    <property type="molecule type" value="Genomic_DNA"/>
</dbReference>